<evidence type="ECO:0000313" key="2">
    <source>
        <dbReference type="Proteomes" id="UP001497700"/>
    </source>
</evidence>
<comment type="caution">
    <text evidence="1">The sequence shown here is derived from an EMBL/GenBank/DDBJ whole genome shotgun (WGS) entry which is preliminary data.</text>
</comment>
<organism evidence="1 2">
    <name type="scientific">Hypoxylon rubiginosum</name>
    <dbReference type="NCBI Taxonomy" id="110542"/>
    <lineage>
        <taxon>Eukaryota</taxon>
        <taxon>Fungi</taxon>
        <taxon>Dikarya</taxon>
        <taxon>Ascomycota</taxon>
        <taxon>Pezizomycotina</taxon>
        <taxon>Sordariomycetes</taxon>
        <taxon>Xylariomycetidae</taxon>
        <taxon>Xylariales</taxon>
        <taxon>Hypoxylaceae</taxon>
        <taxon>Hypoxylon</taxon>
    </lineage>
</organism>
<gene>
    <name evidence="1" type="ORF">F4820DRAFT_454198</name>
</gene>
<name>A0ACB9YIY4_9PEZI</name>
<reference evidence="1 2" key="1">
    <citation type="journal article" date="2022" name="New Phytol.">
        <title>Ecological generalism drives hyperdiversity of secondary metabolite gene clusters in xylarialean endophytes.</title>
        <authorList>
            <person name="Franco M.E.E."/>
            <person name="Wisecaver J.H."/>
            <person name="Arnold A.E."/>
            <person name="Ju Y.M."/>
            <person name="Slot J.C."/>
            <person name="Ahrendt S."/>
            <person name="Moore L.P."/>
            <person name="Eastman K.E."/>
            <person name="Scott K."/>
            <person name="Konkel Z."/>
            <person name="Mondo S.J."/>
            <person name="Kuo A."/>
            <person name="Hayes R.D."/>
            <person name="Haridas S."/>
            <person name="Andreopoulos B."/>
            <person name="Riley R."/>
            <person name="LaButti K."/>
            <person name="Pangilinan J."/>
            <person name="Lipzen A."/>
            <person name="Amirebrahimi M."/>
            <person name="Yan J."/>
            <person name="Adam C."/>
            <person name="Keymanesh K."/>
            <person name="Ng V."/>
            <person name="Louie K."/>
            <person name="Northen T."/>
            <person name="Drula E."/>
            <person name="Henrissat B."/>
            <person name="Hsieh H.M."/>
            <person name="Youens-Clark K."/>
            <person name="Lutzoni F."/>
            <person name="Miadlikowska J."/>
            <person name="Eastwood D.C."/>
            <person name="Hamelin R.C."/>
            <person name="Grigoriev I.V."/>
            <person name="U'Ren J.M."/>
        </authorList>
    </citation>
    <scope>NUCLEOTIDE SEQUENCE [LARGE SCALE GENOMIC DNA]</scope>
    <source>
        <strain evidence="1 2">CBS 119005</strain>
    </source>
</reference>
<accession>A0ACB9YIY4</accession>
<sequence length="114" mass="12532">MSSSSPPPSSAVANNQSQIETSFKDRLDRAAEDARHPNDGKRHHQPNLAEKVAKYIPPVAKLLGIKTPGTRQPRSPDLIPGPPERPRDDRHIEEFVRDQHKSEKADGGAIGSDK</sequence>
<evidence type="ECO:0000313" key="1">
    <source>
        <dbReference type="EMBL" id="KAI4859127.1"/>
    </source>
</evidence>
<dbReference type="EMBL" id="MU393655">
    <property type="protein sequence ID" value="KAI4859127.1"/>
    <property type="molecule type" value="Genomic_DNA"/>
</dbReference>
<protein>
    <submittedName>
        <fullName evidence="1">Uncharacterized protein</fullName>
    </submittedName>
</protein>
<proteinExistence type="predicted"/>
<dbReference type="Proteomes" id="UP001497700">
    <property type="component" value="Unassembled WGS sequence"/>
</dbReference>
<keyword evidence="2" id="KW-1185">Reference proteome</keyword>